<keyword evidence="3" id="KW-1185">Reference proteome</keyword>
<organism evidence="2 3">
    <name type="scientific">Eumeta variegata</name>
    <name type="common">Bagworm moth</name>
    <name type="synonym">Eumeta japonica</name>
    <dbReference type="NCBI Taxonomy" id="151549"/>
    <lineage>
        <taxon>Eukaryota</taxon>
        <taxon>Metazoa</taxon>
        <taxon>Ecdysozoa</taxon>
        <taxon>Arthropoda</taxon>
        <taxon>Hexapoda</taxon>
        <taxon>Insecta</taxon>
        <taxon>Pterygota</taxon>
        <taxon>Neoptera</taxon>
        <taxon>Endopterygota</taxon>
        <taxon>Lepidoptera</taxon>
        <taxon>Glossata</taxon>
        <taxon>Ditrysia</taxon>
        <taxon>Tineoidea</taxon>
        <taxon>Psychidae</taxon>
        <taxon>Oiketicinae</taxon>
        <taxon>Eumeta</taxon>
    </lineage>
</organism>
<accession>A0A4C1T5M8</accession>
<name>A0A4C1T5M8_EUMVA</name>
<proteinExistence type="predicted"/>
<gene>
    <name evidence="2" type="ORF">EVAR_76527_1</name>
</gene>
<reference evidence="2 3" key="1">
    <citation type="journal article" date="2019" name="Commun. Biol.">
        <title>The bagworm genome reveals a unique fibroin gene that provides high tensile strength.</title>
        <authorList>
            <person name="Kono N."/>
            <person name="Nakamura H."/>
            <person name="Ohtoshi R."/>
            <person name="Tomita M."/>
            <person name="Numata K."/>
            <person name="Arakawa K."/>
        </authorList>
    </citation>
    <scope>NUCLEOTIDE SEQUENCE [LARGE SCALE GENOMIC DNA]</scope>
</reference>
<sequence>MPLAPSPPVSRADVPSKRVDAIIQRSKPRNEPMTDRARSDRPTCAETATTACLIDFTQYALRREVAGQFVPQFEQAIESCVRKSSKPIIGMEGLEK</sequence>
<dbReference type="AlphaFoldDB" id="A0A4C1T5M8"/>
<evidence type="ECO:0000256" key="1">
    <source>
        <dbReference type="SAM" id="MobiDB-lite"/>
    </source>
</evidence>
<dbReference type="EMBL" id="BGZK01000036">
    <property type="protein sequence ID" value="GBP09506.1"/>
    <property type="molecule type" value="Genomic_DNA"/>
</dbReference>
<protein>
    <submittedName>
        <fullName evidence="2">Uncharacterized protein</fullName>
    </submittedName>
</protein>
<evidence type="ECO:0000313" key="2">
    <source>
        <dbReference type="EMBL" id="GBP09506.1"/>
    </source>
</evidence>
<feature type="region of interest" description="Disordered" evidence="1">
    <location>
        <begin position="1"/>
        <end position="44"/>
    </location>
</feature>
<dbReference type="Proteomes" id="UP000299102">
    <property type="component" value="Unassembled WGS sequence"/>
</dbReference>
<feature type="compositionally biased region" description="Basic and acidic residues" evidence="1">
    <location>
        <begin position="28"/>
        <end position="43"/>
    </location>
</feature>
<evidence type="ECO:0000313" key="3">
    <source>
        <dbReference type="Proteomes" id="UP000299102"/>
    </source>
</evidence>
<comment type="caution">
    <text evidence="2">The sequence shown here is derived from an EMBL/GenBank/DDBJ whole genome shotgun (WGS) entry which is preliminary data.</text>
</comment>